<accession>A0A4Y6EQP1</accession>
<reference evidence="1 2" key="1">
    <citation type="submission" date="2019-04" db="EMBL/GenBank/DDBJ databases">
        <authorList>
            <person name="Alwine J.A."/>
            <person name="Grubb S.R."/>
            <person name="Haszto C.S."/>
            <person name="Molleti L.S."/>
            <person name="Simms M.O."/>
            <person name="Butela K.A."/>
            <person name="Garlena R.A."/>
            <person name="Russell D.A."/>
            <person name="Pope W.H."/>
            <person name="Jacobs-Sera D."/>
            <person name="Hatfull G.F."/>
        </authorList>
    </citation>
    <scope>NUCLEOTIDE SEQUENCE [LARGE SCALE GENOMIC DNA]</scope>
</reference>
<organism evidence="1 2">
    <name type="scientific">Gordonia phage Coeur</name>
    <dbReference type="NCBI Taxonomy" id="2571246"/>
    <lineage>
        <taxon>Viruses</taxon>
        <taxon>Duplodnaviria</taxon>
        <taxon>Heunggongvirae</taxon>
        <taxon>Uroviricota</taxon>
        <taxon>Caudoviricetes</taxon>
        <taxon>Coeurvirus</taxon>
        <taxon>Coeurvirus coeur</taxon>
    </lineage>
</organism>
<dbReference type="KEGG" id="vg:77950901"/>
<keyword evidence="2" id="KW-1185">Reference proteome</keyword>
<name>A0A4Y6EQP1_9CAUD</name>
<evidence type="ECO:0000313" key="1">
    <source>
        <dbReference type="EMBL" id="QDF17434.1"/>
    </source>
</evidence>
<dbReference type="GeneID" id="77950901"/>
<proteinExistence type="predicted"/>
<protein>
    <submittedName>
        <fullName evidence="1">Minor tail protein</fullName>
    </submittedName>
</protein>
<dbReference type="EMBL" id="MK801723">
    <property type="protein sequence ID" value="QDF17434.1"/>
    <property type="molecule type" value="Genomic_DNA"/>
</dbReference>
<sequence>MPAITPVYNLPYPTGNDPVAKGAQNMEALARRIEDILTDLSVPPAPPSNPPPPVCKIVRTSAQPCASATDVTVTWQAAAWDSMPGGQPQWNSNGFICRRAGIYRIAAMWPWAGNNATGRRNMKVTLNSTAPATAILCDAMNATTWENVLSAADDVALNVGDVVRMIVAQDSGVSLNGGKGSNAATALTGAMSFTWIRDLP</sequence>
<evidence type="ECO:0000313" key="2">
    <source>
        <dbReference type="Proteomes" id="UP000318668"/>
    </source>
</evidence>
<dbReference type="RefSeq" id="YP_010674587.1">
    <property type="nucleotide sequence ID" value="NC_070994.1"/>
</dbReference>
<dbReference type="Proteomes" id="UP000318668">
    <property type="component" value="Segment"/>
</dbReference>
<gene>
    <name evidence="1" type="primary">16</name>
    <name evidence="1" type="ORF">SEA_COEUR_16</name>
</gene>